<evidence type="ECO:0000313" key="3">
    <source>
        <dbReference type="Proteomes" id="UP001321760"/>
    </source>
</evidence>
<feature type="transmembrane region" description="Helical" evidence="1">
    <location>
        <begin position="415"/>
        <end position="436"/>
    </location>
</feature>
<comment type="caution">
    <text evidence="2">The sequence shown here is derived from an EMBL/GenBank/DDBJ whole genome shotgun (WGS) entry which is preliminary data.</text>
</comment>
<reference evidence="2" key="2">
    <citation type="submission" date="2023-05" db="EMBL/GenBank/DDBJ databases">
        <authorList>
            <consortium name="Lawrence Berkeley National Laboratory"/>
            <person name="Steindorff A."/>
            <person name="Hensen N."/>
            <person name="Bonometti L."/>
            <person name="Westerberg I."/>
            <person name="Brannstrom I.O."/>
            <person name="Guillou S."/>
            <person name="Cros-Aarteil S."/>
            <person name="Calhoun S."/>
            <person name="Haridas S."/>
            <person name="Kuo A."/>
            <person name="Mondo S."/>
            <person name="Pangilinan J."/>
            <person name="Riley R."/>
            <person name="Labutti K."/>
            <person name="Andreopoulos B."/>
            <person name="Lipzen A."/>
            <person name="Chen C."/>
            <person name="Yanf M."/>
            <person name="Daum C."/>
            <person name="Ng V."/>
            <person name="Clum A."/>
            <person name="Ohm R."/>
            <person name="Martin F."/>
            <person name="Silar P."/>
            <person name="Natvig D."/>
            <person name="Lalanne C."/>
            <person name="Gautier V."/>
            <person name="Ament-Velasquez S.L."/>
            <person name="Kruys A."/>
            <person name="Hutchinson M.I."/>
            <person name="Powell A.J."/>
            <person name="Barry K."/>
            <person name="Miller A.N."/>
            <person name="Grigoriev I.V."/>
            <person name="Debuchy R."/>
            <person name="Gladieux P."/>
            <person name="Thoren M.H."/>
            <person name="Johannesson H."/>
        </authorList>
    </citation>
    <scope>NUCLEOTIDE SEQUENCE</scope>
    <source>
        <strain evidence="2">PSN243</strain>
    </source>
</reference>
<keyword evidence="1" id="KW-0812">Transmembrane</keyword>
<proteinExistence type="predicted"/>
<evidence type="ECO:0000256" key="1">
    <source>
        <dbReference type="SAM" id="Phobius"/>
    </source>
</evidence>
<organism evidence="2 3">
    <name type="scientific">Podospora aff. communis PSN243</name>
    <dbReference type="NCBI Taxonomy" id="3040156"/>
    <lineage>
        <taxon>Eukaryota</taxon>
        <taxon>Fungi</taxon>
        <taxon>Dikarya</taxon>
        <taxon>Ascomycota</taxon>
        <taxon>Pezizomycotina</taxon>
        <taxon>Sordariomycetes</taxon>
        <taxon>Sordariomycetidae</taxon>
        <taxon>Sordariales</taxon>
        <taxon>Podosporaceae</taxon>
        <taxon>Podospora</taxon>
    </lineage>
</organism>
<keyword evidence="1" id="KW-0472">Membrane</keyword>
<accession>A0AAV9GBQ0</accession>
<dbReference type="EMBL" id="MU865964">
    <property type="protein sequence ID" value="KAK4445559.1"/>
    <property type="molecule type" value="Genomic_DNA"/>
</dbReference>
<keyword evidence="3" id="KW-1185">Reference proteome</keyword>
<reference evidence="2" key="1">
    <citation type="journal article" date="2023" name="Mol. Phylogenet. Evol.">
        <title>Genome-scale phylogeny and comparative genomics of the fungal order Sordariales.</title>
        <authorList>
            <person name="Hensen N."/>
            <person name="Bonometti L."/>
            <person name="Westerberg I."/>
            <person name="Brannstrom I.O."/>
            <person name="Guillou S."/>
            <person name="Cros-Aarteil S."/>
            <person name="Calhoun S."/>
            <person name="Haridas S."/>
            <person name="Kuo A."/>
            <person name="Mondo S."/>
            <person name="Pangilinan J."/>
            <person name="Riley R."/>
            <person name="LaButti K."/>
            <person name="Andreopoulos B."/>
            <person name="Lipzen A."/>
            <person name="Chen C."/>
            <person name="Yan M."/>
            <person name="Daum C."/>
            <person name="Ng V."/>
            <person name="Clum A."/>
            <person name="Steindorff A."/>
            <person name="Ohm R.A."/>
            <person name="Martin F."/>
            <person name="Silar P."/>
            <person name="Natvig D.O."/>
            <person name="Lalanne C."/>
            <person name="Gautier V."/>
            <person name="Ament-Velasquez S.L."/>
            <person name="Kruys A."/>
            <person name="Hutchinson M.I."/>
            <person name="Powell A.J."/>
            <person name="Barry K."/>
            <person name="Miller A.N."/>
            <person name="Grigoriev I.V."/>
            <person name="Debuchy R."/>
            <person name="Gladieux P."/>
            <person name="Hiltunen Thoren M."/>
            <person name="Johannesson H."/>
        </authorList>
    </citation>
    <scope>NUCLEOTIDE SEQUENCE</scope>
    <source>
        <strain evidence="2">PSN243</strain>
    </source>
</reference>
<dbReference type="Proteomes" id="UP001321760">
    <property type="component" value="Unassembled WGS sequence"/>
</dbReference>
<dbReference type="AlphaFoldDB" id="A0AAV9GBQ0"/>
<name>A0AAV9GBQ0_9PEZI</name>
<evidence type="ECO:0000313" key="2">
    <source>
        <dbReference type="EMBL" id="KAK4445559.1"/>
    </source>
</evidence>
<sequence>MDAFLNGPEVQLSSLDELEFPDPAKKWKNWTGKCSRIESRSKKWSAPAGQAPSTADWFTVNQVVDDDFNQSDSWLDAQELYNANSVPLEGSLDEDRFTVVVSSPVFLTALDRFIDGQTALRYSALQSDCLLLVAQRLFIHQAFFSLLKEGSPCAMRLESEIRGRPCQFYLLRTSNAVSGQSAIAVTYFPPVQPNGTSATTIGARTNVLILGYNEEDLEDFTANLRMLNHFPSAPSRFITSFLEVEKEKRFHSVRKTVREMQKVIHGLGKESMQLPSARQKLNETVDLYFVVHHLRTDGLVSWRDQLKLLREQMSQKGDEPSMVMYLDQQIARYDHRIERCDMVLQGASLAYQMETTQLSRKDTEIAIGDTKTMKAIAVLTLIFLPGTFIATMLAVPQIEKALEDGNNDSFGHAKWLWYIVLAVPVTIVALLAYIAWEYWYKRKYIKSLFGEAGNGKGEDVELDPL</sequence>
<protein>
    <submittedName>
        <fullName evidence="2">Uncharacterized protein</fullName>
    </submittedName>
</protein>
<dbReference type="Gene3D" id="1.20.58.340">
    <property type="entry name" value="Magnesium transport protein CorA, transmembrane region"/>
    <property type="match status" value="1"/>
</dbReference>
<feature type="transmembrane region" description="Helical" evidence="1">
    <location>
        <begin position="375"/>
        <end position="395"/>
    </location>
</feature>
<keyword evidence="1" id="KW-1133">Transmembrane helix</keyword>
<gene>
    <name evidence="2" type="ORF">QBC34DRAFT_413047</name>
</gene>